<proteinExistence type="predicted"/>
<evidence type="ECO:0000256" key="1">
    <source>
        <dbReference type="SAM" id="SignalP"/>
    </source>
</evidence>
<dbReference type="Proteomes" id="UP001146120">
    <property type="component" value="Unassembled WGS sequence"/>
</dbReference>
<dbReference type="PANTHER" id="PTHR40866">
    <property type="entry name" value="BED-TYPE DOMAIN-CONTAINING PROTEIN"/>
    <property type="match status" value="1"/>
</dbReference>
<sequence>MTYLFVSFFFTSLESGLFKCNICSLPRRQAPKTGYSNLLGHLTIKYPTHGQEFAEFQRRKLSSLDVFGFVDPGTCNMYDWVRWIVDRNLPLSEVEADVTRQVVKMRPTSVETVKMYMRRIAKSVGNTISRAIGETFGLMFDGWSAGTQHYMYAVVFAVYHAENGHQEWLIGLRPMEDGFTTAAHMDHLHAIMSVYGKTPSMVFLVTDNCSTNQSVASKMCIPLVGSASHRSNLFLSEFETETSQIQNLMLHLRMPLNLRGTRNATRWSSVYGMIDLARSSWGRSPSNCFAPPQAREVEKCHGQIAALAPRTGRGAKIEQAPQFENAVVKLTGCGLPSGRRSHRFPVVDNVERAEDEDFASGILQLSKSCPGMEEYDKLLLTIPATSDRCGRLFSQCKYVLSPHRSSLHSANFEMVMFMKVNREIWNAATLLP</sequence>
<dbReference type="Pfam" id="PF05699">
    <property type="entry name" value="Dimer_Tnp_hAT"/>
    <property type="match status" value="1"/>
</dbReference>
<reference evidence="3" key="2">
    <citation type="journal article" date="2023" name="Microbiol Resour">
        <title>Decontamination and Annotation of the Draft Genome Sequence of the Oomycete Lagenidium giganteum ARSEF 373.</title>
        <authorList>
            <person name="Morgan W.R."/>
            <person name="Tartar A."/>
        </authorList>
    </citation>
    <scope>NUCLEOTIDE SEQUENCE</scope>
    <source>
        <strain evidence="3">ARSEF 373</strain>
    </source>
</reference>
<feature type="chain" id="PRO_5043707857" description="HAT C-terminal dimerisation domain-containing protein" evidence="1">
    <location>
        <begin position="16"/>
        <end position="432"/>
    </location>
</feature>
<feature type="domain" description="HAT C-terminal dimerisation" evidence="2">
    <location>
        <begin position="368"/>
        <end position="419"/>
    </location>
</feature>
<dbReference type="EMBL" id="DAKRPA010000164">
    <property type="protein sequence ID" value="DAZ96558.1"/>
    <property type="molecule type" value="Genomic_DNA"/>
</dbReference>
<dbReference type="InterPro" id="IPR008906">
    <property type="entry name" value="HATC_C_dom"/>
</dbReference>
<evidence type="ECO:0000313" key="4">
    <source>
        <dbReference type="Proteomes" id="UP001146120"/>
    </source>
</evidence>
<name>A0AAV2YRZ0_9STRA</name>
<dbReference type="PANTHER" id="PTHR40866:SF1">
    <property type="entry name" value="BED-TYPE DOMAIN-CONTAINING PROTEIN"/>
    <property type="match status" value="1"/>
</dbReference>
<evidence type="ECO:0000259" key="2">
    <source>
        <dbReference type="Pfam" id="PF05699"/>
    </source>
</evidence>
<protein>
    <recommendedName>
        <fullName evidence="2">HAT C-terminal dimerisation domain-containing protein</fullName>
    </recommendedName>
</protein>
<dbReference type="GO" id="GO:0046983">
    <property type="term" value="F:protein dimerization activity"/>
    <property type="evidence" value="ECO:0007669"/>
    <property type="project" value="InterPro"/>
</dbReference>
<keyword evidence="4" id="KW-1185">Reference proteome</keyword>
<organism evidence="3 4">
    <name type="scientific">Lagenidium giganteum</name>
    <dbReference type="NCBI Taxonomy" id="4803"/>
    <lineage>
        <taxon>Eukaryota</taxon>
        <taxon>Sar</taxon>
        <taxon>Stramenopiles</taxon>
        <taxon>Oomycota</taxon>
        <taxon>Peronosporomycetes</taxon>
        <taxon>Pythiales</taxon>
        <taxon>Pythiaceae</taxon>
    </lineage>
</organism>
<dbReference type="SUPFAM" id="SSF53098">
    <property type="entry name" value="Ribonuclease H-like"/>
    <property type="match status" value="2"/>
</dbReference>
<comment type="caution">
    <text evidence="3">The sequence shown here is derived from an EMBL/GenBank/DDBJ whole genome shotgun (WGS) entry which is preliminary data.</text>
</comment>
<accession>A0AAV2YRZ0</accession>
<keyword evidence="1" id="KW-0732">Signal</keyword>
<feature type="signal peptide" evidence="1">
    <location>
        <begin position="1"/>
        <end position="15"/>
    </location>
</feature>
<gene>
    <name evidence="3" type="ORF">N0F65_011235</name>
</gene>
<evidence type="ECO:0000313" key="3">
    <source>
        <dbReference type="EMBL" id="DAZ96558.1"/>
    </source>
</evidence>
<dbReference type="InterPro" id="IPR012337">
    <property type="entry name" value="RNaseH-like_sf"/>
</dbReference>
<reference evidence="3" key="1">
    <citation type="submission" date="2022-11" db="EMBL/GenBank/DDBJ databases">
        <authorList>
            <person name="Morgan W.R."/>
            <person name="Tartar A."/>
        </authorList>
    </citation>
    <scope>NUCLEOTIDE SEQUENCE</scope>
    <source>
        <strain evidence="3">ARSEF 373</strain>
    </source>
</reference>
<dbReference type="AlphaFoldDB" id="A0AAV2YRZ0"/>